<gene>
    <name evidence="1" type="ORF">AWB68_00928</name>
</gene>
<protein>
    <submittedName>
        <fullName evidence="1">Uncharacterized protein</fullName>
    </submittedName>
</protein>
<dbReference type="Proteomes" id="UP000054770">
    <property type="component" value="Unassembled WGS sequence"/>
</dbReference>
<proteinExistence type="predicted"/>
<accession>A0A158FTR5</accession>
<evidence type="ECO:0000313" key="1">
    <source>
        <dbReference type="EMBL" id="SAL22749.1"/>
    </source>
</evidence>
<reference evidence="1" key="1">
    <citation type="submission" date="2016-01" db="EMBL/GenBank/DDBJ databases">
        <authorList>
            <person name="Peeters C."/>
        </authorList>
    </citation>
    <scope>NUCLEOTIDE SEQUENCE [LARGE SCALE GENOMIC DNA]</scope>
    <source>
        <strain evidence="1">LMG 22940</strain>
    </source>
</reference>
<dbReference type="AlphaFoldDB" id="A0A158FTR5"/>
<comment type="caution">
    <text evidence="1">The sequence shown here is derived from an EMBL/GenBank/DDBJ whole genome shotgun (WGS) entry which is preliminary data.</text>
</comment>
<sequence length="39" mass="4354">MNGNDVVIATFNDHREADAAVRKLIESGFDMKRTKCQDG</sequence>
<organism evidence="1 2">
    <name type="scientific">Caballeronia choica</name>
    <dbReference type="NCBI Taxonomy" id="326476"/>
    <lineage>
        <taxon>Bacteria</taxon>
        <taxon>Pseudomonadati</taxon>
        <taxon>Pseudomonadota</taxon>
        <taxon>Betaproteobacteria</taxon>
        <taxon>Burkholderiales</taxon>
        <taxon>Burkholderiaceae</taxon>
        <taxon>Caballeronia</taxon>
    </lineage>
</organism>
<evidence type="ECO:0000313" key="2">
    <source>
        <dbReference type="Proteomes" id="UP000054770"/>
    </source>
</evidence>
<dbReference type="EMBL" id="FCON02000006">
    <property type="protein sequence ID" value="SAL22749.1"/>
    <property type="molecule type" value="Genomic_DNA"/>
</dbReference>
<name>A0A158FTR5_9BURK</name>
<keyword evidence="2" id="KW-1185">Reference proteome</keyword>